<organism evidence="1 2">
    <name type="scientific">Hibiscus sabdariffa</name>
    <name type="common">roselle</name>
    <dbReference type="NCBI Taxonomy" id="183260"/>
    <lineage>
        <taxon>Eukaryota</taxon>
        <taxon>Viridiplantae</taxon>
        <taxon>Streptophyta</taxon>
        <taxon>Embryophyta</taxon>
        <taxon>Tracheophyta</taxon>
        <taxon>Spermatophyta</taxon>
        <taxon>Magnoliopsida</taxon>
        <taxon>eudicotyledons</taxon>
        <taxon>Gunneridae</taxon>
        <taxon>Pentapetalae</taxon>
        <taxon>rosids</taxon>
        <taxon>malvids</taxon>
        <taxon>Malvales</taxon>
        <taxon>Malvaceae</taxon>
        <taxon>Malvoideae</taxon>
        <taxon>Hibiscus</taxon>
    </lineage>
</organism>
<accession>A0ABR2EQI2</accession>
<gene>
    <name evidence="1" type="ORF">V6N12_036364</name>
</gene>
<reference evidence="1 2" key="1">
    <citation type="journal article" date="2024" name="G3 (Bethesda)">
        <title>Genome assembly of Hibiscus sabdariffa L. provides insights into metabolisms of medicinal natural products.</title>
        <authorList>
            <person name="Kim T."/>
        </authorList>
    </citation>
    <scope>NUCLEOTIDE SEQUENCE [LARGE SCALE GENOMIC DNA]</scope>
    <source>
        <strain evidence="1">TK-2024</strain>
        <tissue evidence="1">Old leaves</tissue>
    </source>
</reference>
<name>A0ABR2EQI2_9ROSI</name>
<keyword evidence="2" id="KW-1185">Reference proteome</keyword>
<proteinExistence type="predicted"/>
<dbReference type="Proteomes" id="UP001472677">
    <property type="component" value="Unassembled WGS sequence"/>
</dbReference>
<sequence>MATPATTTTTVSLRNLSGDTAMLVSTTYESAPAMIRSDAPLVSFQQNLSTSTPGSVMYDIGKLGTWMVSWTADNQVTIQILPAGASVTWKSIWDNLQPNYANITVTMPDGAKYNSKAEISSTGDAQILNAVILYIPN</sequence>
<evidence type="ECO:0000313" key="2">
    <source>
        <dbReference type="Proteomes" id="UP001472677"/>
    </source>
</evidence>
<comment type="caution">
    <text evidence="1">The sequence shown here is derived from an EMBL/GenBank/DDBJ whole genome shotgun (WGS) entry which is preliminary data.</text>
</comment>
<protein>
    <submittedName>
        <fullName evidence="1">Uncharacterized protein</fullName>
    </submittedName>
</protein>
<dbReference type="EMBL" id="JBBPBM010000011">
    <property type="protein sequence ID" value="KAK8564235.1"/>
    <property type="molecule type" value="Genomic_DNA"/>
</dbReference>
<evidence type="ECO:0000313" key="1">
    <source>
        <dbReference type="EMBL" id="KAK8564235.1"/>
    </source>
</evidence>